<dbReference type="PANTHER" id="PTHR45339">
    <property type="entry name" value="HYBRID SIGNAL TRANSDUCTION HISTIDINE KINASE J"/>
    <property type="match status" value="1"/>
</dbReference>
<evidence type="ECO:0000256" key="2">
    <source>
        <dbReference type="ARBA" id="ARBA00023012"/>
    </source>
</evidence>
<dbReference type="SUPFAM" id="SSF52172">
    <property type="entry name" value="CheY-like"/>
    <property type="match status" value="1"/>
</dbReference>
<dbReference type="SMART" id="SM00448">
    <property type="entry name" value="REC"/>
    <property type="match status" value="1"/>
</dbReference>
<evidence type="ECO:0000313" key="7">
    <source>
        <dbReference type="Proteomes" id="UP000295150"/>
    </source>
</evidence>
<dbReference type="CDD" id="cd17546">
    <property type="entry name" value="REC_hyHK_CKI1_RcsC-like"/>
    <property type="match status" value="1"/>
</dbReference>
<keyword evidence="4" id="KW-0472">Membrane</keyword>
<dbReference type="Proteomes" id="UP000295150">
    <property type="component" value="Unassembled WGS sequence"/>
</dbReference>
<dbReference type="EMBL" id="SNWH01000017">
    <property type="protein sequence ID" value="TDO03499.1"/>
    <property type="molecule type" value="Genomic_DNA"/>
</dbReference>
<dbReference type="AlphaFoldDB" id="A0A4V3BYQ5"/>
<name>A0A4V3BYQ5_9GAMM</name>
<dbReference type="InterPro" id="IPR001789">
    <property type="entry name" value="Sig_transdc_resp-reg_receiver"/>
</dbReference>
<evidence type="ECO:0000256" key="4">
    <source>
        <dbReference type="SAM" id="Phobius"/>
    </source>
</evidence>
<dbReference type="Pfam" id="PF00072">
    <property type="entry name" value="Response_reg"/>
    <property type="match status" value="1"/>
</dbReference>
<keyword evidence="7" id="KW-1185">Reference proteome</keyword>
<dbReference type="PROSITE" id="PS50110">
    <property type="entry name" value="RESPONSE_REGULATORY"/>
    <property type="match status" value="1"/>
</dbReference>
<proteinExistence type="predicted"/>
<feature type="transmembrane region" description="Helical" evidence="4">
    <location>
        <begin position="14"/>
        <end position="40"/>
    </location>
</feature>
<feature type="domain" description="Response regulatory" evidence="5">
    <location>
        <begin position="246"/>
        <end position="366"/>
    </location>
</feature>
<dbReference type="GO" id="GO:0000160">
    <property type="term" value="P:phosphorelay signal transduction system"/>
    <property type="evidence" value="ECO:0007669"/>
    <property type="project" value="UniProtKB-KW"/>
</dbReference>
<dbReference type="PANTHER" id="PTHR45339:SF1">
    <property type="entry name" value="HYBRID SIGNAL TRANSDUCTION HISTIDINE KINASE J"/>
    <property type="match status" value="1"/>
</dbReference>
<evidence type="ECO:0000256" key="3">
    <source>
        <dbReference type="PROSITE-ProRule" id="PRU00169"/>
    </source>
</evidence>
<dbReference type="Gene3D" id="3.40.50.2300">
    <property type="match status" value="1"/>
</dbReference>
<sequence>MQDHTRLDRLWSRLVWPVLWPVLLAQGALVVLCLVVAGMLGSMVPSYASWRATFGLLLALLVGSSLNGVVFLALLKPRLRRMQREVDDALASIEGWLARHQCSISAEAVPLPRRLAALSEVCESLLEGWKRELEVRRSTEQRLVGDLQARRDQLERLEAGRMRAREESRLKSGYLCHLQQSLAPLMSTLSEVLESETLRQCRGAREHATLLMLREHLADAVVLLENLDESRATSVTSLPLVSGKGRVLIVDDGPVNLILARQVLERQGFDVETATSGEQALSRRKGAPFDLVLMDIFMPGMDGMETSRHWREREAEDAAGRHSILVALTANASDEDCQRFRQAGMDDYLTKPYRPRALVDMVQRWLMGTSEQRPA</sequence>
<dbReference type="OrthoDB" id="9800897at2"/>
<gene>
    <name evidence="6" type="ORF">DFO68_11738</name>
</gene>
<evidence type="ECO:0000259" key="5">
    <source>
        <dbReference type="PROSITE" id="PS50110"/>
    </source>
</evidence>
<evidence type="ECO:0000313" key="6">
    <source>
        <dbReference type="EMBL" id="TDO03499.1"/>
    </source>
</evidence>
<keyword evidence="4" id="KW-1133">Transmembrane helix</keyword>
<keyword evidence="2" id="KW-0902">Two-component regulatory system</keyword>
<feature type="modified residue" description="4-aspartylphosphate" evidence="3">
    <location>
        <position position="295"/>
    </location>
</feature>
<accession>A0A4V3BYQ5</accession>
<dbReference type="InterPro" id="IPR011006">
    <property type="entry name" value="CheY-like_superfamily"/>
</dbReference>
<comment type="caution">
    <text evidence="6">The sequence shown here is derived from an EMBL/GenBank/DDBJ whole genome shotgun (WGS) entry which is preliminary data.</text>
</comment>
<organism evidence="6 7">
    <name type="scientific">Halomonas ventosae</name>
    <dbReference type="NCBI Taxonomy" id="229007"/>
    <lineage>
        <taxon>Bacteria</taxon>
        <taxon>Pseudomonadati</taxon>
        <taxon>Pseudomonadota</taxon>
        <taxon>Gammaproteobacteria</taxon>
        <taxon>Oceanospirillales</taxon>
        <taxon>Halomonadaceae</taxon>
        <taxon>Halomonas</taxon>
    </lineage>
</organism>
<dbReference type="RefSeq" id="WP_133483882.1">
    <property type="nucleotide sequence ID" value="NZ_SNWH01000017.1"/>
</dbReference>
<feature type="transmembrane region" description="Helical" evidence="4">
    <location>
        <begin position="52"/>
        <end position="75"/>
    </location>
</feature>
<keyword evidence="1 3" id="KW-0597">Phosphoprotein</keyword>
<evidence type="ECO:0000256" key="1">
    <source>
        <dbReference type="ARBA" id="ARBA00022553"/>
    </source>
</evidence>
<reference evidence="6 7" key="1">
    <citation type="submission" date="2019-03" db="EMBL/GenBank/DDBJ databases">
        <title>Freshwater and sediment microbial communities from various areas in North America, analyzing microbe dynamics in response to fracking.</title>
        <authorList>
            <person name="Lamendella R."/>
        </authorList>
    </citation>
    <scope>NUCLEOTIDE SEQUENCE [LARGE SCALE GENOMIC DNA]</scope>
    <source>
        <strain evidence="6 7">1_TX</strain>
    </source>
</reference>
<keyword evidence="4" id="KW-0812">Transmembrane</keyword>
<protein>
    <submittedName>
        <fullName evidence="6">CheY-like chemotaxis protein</fullName>
    </submittedName>
</protein>